<comment type="caution">
    <text evidence="1">The sequence shown here is derived from an EMBL/GenBank/DDBJ whole genome shotgun (WGS) entry which is preliminary data.</text>
</comment>
<gene>
    <name evidence="1" type="ORF">SDC9_104135</name>
</gene>
<accession>A0A645B2B3</accession>
<evidence type="ECO:0000313" key="1">
    <source>
        <dbReference type="EMBL" id="MPM57313.1"/>
    </source>
</evidence>
<proteinExistence type="predicted"/>
<dbReference type="AlphaFoldDB" id="A0A645B2B3"/>
<dbReference type="EMBL" id="VSSQ01016204">
    <property type="protein sequence ID" value="MPM57313.1"/>
    <property type="molecule type" value="Genomic_DNA"/>
</dbReference>
<organism evidence="1">
    <name type="scientific">bioreactor metagenome</name>
    <dbReference type="NCBI Taxonomy" id="1076179"/>
    <lineage>
        <taxon>unclassified sequences</taxon>
        <taxon>metagenomes</taxon>
        <taxon>ecological metagenomes</taxon>
    </lineage>
</organism>
<reference evidence="1" key="1">
    <citation type="submission" date="2019-08" db="EMBL/GenBank/DDBJ databases">
        <authorList>
            <person name="Kucharzyk K."/>
            <person name="Murdoch R.W."/>
            <person name="Higgins S."/>
            <person name="Loffler F."/>
        </authorList>
    </citation>
    <scope>NUCLEOTIDE SEQUENCE</scope>
</reference>
<protein>
    <submittedName>
        <fullName evidence="1">Uncharacterized protein</fullName>
    </submittedName>
</protein>
<name>A0A645B2B3_9ZZZZ</name>
<sequence>MTGSTNGLQGSVVFDPVVGGGIHRKPDNEESAHDSKDDQCPETHSHIVRRHYIYNGGIVELFRPPRPKVGRGGIYLFDDVIYFRLIFYRNNNCTDHIFRKARIITRSSIGCINHRARKTFGIFRCGTHGDIFPADLELRSLLYVVTERLVIVKIGRDRPL</sequence>